<name>A0A9D1HV99_9ACTN</name>
<comment type="caution">
    <text evidence="2">The sequence shown here is derived from an EMBL/GenBank/DDBJ whole genome shotgun (WGS) entry which is preliminary data.</text>
</comment>
<sequence>MKCAVIWDSKTGNTQTLGEALTQDLASVDGIELVYAGPLHTATGSVAISNTALADTDAILFGFWCDKGDCTTEAAQFLSNLTHQQLFLFGTAGFGGSAEYFNQILRRVKSHAPDTVTLLGERMCQGKMGASVRTRYEQMLKADPDNSRVRAMLDNFDKALSHPNSQDIASVISAAHKALELCSSERSSCQ</sequence>
<gene>
    <name evidence="2" type="ORF">IAD17_00425</name>
</gene>
<dbReference type="EMBL" id="DVMQ01000002">
    <property type="protein sequence ID" value="HIU23386.1"/>
    <property type="molecule type" value="Genomic_DNA"/>
</dbReference>
<proteinExistence type="predicted"/>
<dbReference type="GO" id="GO:0010181">
    <property type="term" value="F:FMN binding"/>
    <property type="evidence" value="ECO:0007669"/>
    <property type="project" value="InterPro"/>
</dbReference>
<evidence type="ECO:0000313" key="2">
    <source>
        <dbReference type="EMBL" id="HIU23386.1"/>
    </source>
</evidence>
<reference evidence="2" key="2">
    <citation type="journal article" date="2021" name="PeerJ">
        <title>Extensive microbial diversity within the chicken gut microbiome revealed by metagenomics and culture.</title>
        <authorList>
            <person name="Gilroy R."/>
            <person name="Ravi A."/>
            <person name="Getino M."/>
            <person name="Pursley I."/>
            <person name="Horton D.L."/>
            <person name="Alikhan N.F."/>
            <person name="Baker D."/>
            <person name="Gharbi K."/>
            <person name="Hall N."/>
            <person name="Watson M."/>
            <person name="Adriaenssens E.M."/>
            <person name="Foster-Nyarko E."/>
            <person name="Jarju S."/>
            <person name="Secka A."/>
            <person name="Antonio M."/>
            <person name="Oren A."/>
            <person name="Chaudhuri R.R."/>
            <person name="La Ragione R."/>
            <person name="Hildebrand F."/>
            <person name="Pallen M.J."/>
        </authorList>
    </citation>
    <scope>NUCLEOTIDE SEQUENCE</scope>
    <source>
        <strain evidence="2">ChiHjej12B11-29160</strain>
    </source>
</reference>
<dbReference type="NCBIfam" id="NF045594">
    <property type="entry name" value="flavodox_BilS"/>
    <property type="match status" value="1"/>
</dbReference>
<accession>A0A9D1HV99</accession>
<reference evidence="2" key="1">
    <citation type="submission" date="2020-10" db="EMBL/GenBank/DDBJ databases">
        <authorList>
            <person name="Gilroy R."/>
        </authorList>
    </citation>
    <scope>NUCLEOTIDE SEQUENCE</scope>
    <source>
        <strain evidence="2">ChiHjej12B11-29160</strain>
    </source>
</reference>
<dbReference type="Proteomes" id="UP000824078">
    <property type="component" value="Unassembled WGS sequence"/>
</dbReference>
<dbReference type="InterPro" id="IPR029039">
    <property type="entry name" value="Flavoprotein-like_sf"/>
</dbReference>
<evidence type="ECO:0000313" key="3">
    <source>
        <dbReference type="Proteomes" id="UP000824078"/>
    </source>
</evidence>
<dbReference type="InterPro" id="IPR008254">
    <property type="entry name" value="Flavodoxin/NO_synth"/>
</dbReference>
<dbReference type="InterPro" id="IPR054633">
    <property type="entry name" value="BilS"/>
</dbReference>
<organism evidence="2 3">
    <name type="scientific">Candidatus Coprovicinus avistercoris</name>
    <dbReference type="NCBI Taxonomy" id="2840754"/>
    <lineage>
        <taxon>Bacteria</taxon>
        <taxon>Bacillati</taxon>
        <taxon>Actinomycetota</taxon>
        <taxon>Coriobacteriia</taxon>
        <taxon>Coriobacteriales</taxon>
        <taxon>Coriobacteriaceae</taxon>
        <taxon>Coriobacteriaceae incertae sedis</taxon>
        <taxon>Candidatus Coprovicinus</taxon>
    </lineage>
</organism>
<dbReference type="AlphaFoldDB" id="A0A9D1HV99"/>
<dbReference type="SUPFAM" id="SSF52218">
    <property type="entry name" value="Flavoproteins"/>
    <property type="match status" value="1"/>
</dbReference>
<dbReference type="Pfam" id="PF12641">
    <property type="entry name" value="Flavodoxin_3"/>
    <property type="match status" value="1"/>
</dbReference>
<feature type="domain" description="Flavodoxin-like" evidence="1">
    <location>
        <begin position="5"/>
        <end position="171"/>
    </location>
</feature>
<evidence type="ECO:0000259" key="1">
    <source>
        <dbReference type="Pfam" id="PF12641"/>
    </source>
</evidence>
<protein>
    <recommendedName>
        <fullName evidence="1">Flavodoxin-like domain-containing protein</fullName>
    </recommendedName>
</protein>
<dbReference type="Gene3D" id="3.40.50.360">
    <property type="match status" value="1"/>
</dbReference>